<name>A0AAV5SLI6_9BILA</name>
<organism evidence="2 3">
    <name type="scientific">Pristionchus entomophagus</name>
    <dbReference type="NCBI Taxonomy" id="358040"/>
    <lineage>
        <taxon>Eukaryota</taxon>
        <taxon>Metazoa</taxon>
        <taxon>Ecdysozoa</taxon>
        <taxon>Nematoda</taxon>
        <taxon>Chromadorea</taxon>
        <taxon>Rhabditida</taxon>
        <taxon>Rhabditina</taxon>
        <taxon>Diplogasteromorpha</taxon>
        <taxon>Diplogasteroidea</taxon>
        <taxon>Neodiplogasteridae</taxon>
        <taxon>Pristionchus</taxon>
    </lineage>
</organism>
<evidence type="ECO:0000313" key="2">
    <source>
        <dbReference type="EMBL" id="GMS81000.1"/>
    </source>
</evidence>
<reference evidence="2" key="1">
    <citation type="submission" date="2023-10" db="EMBL/GenBank/DDBJ databases">
        <title>Genome assembly of Pristionchus species.</title>
        <authorList>
            <person name="Yoshida K."/>
            <person name="Sommer R.J."/>
        </authorList>
    </citation>
    <scope>NUCLEOTIDE SEQUENCE</scope>
    <source>
        <strain evidence="2">RS0144</strain>
    </source>
</reference>
<dbReference type="PANTHER" id="PTHR22941:SF26">
    <property type="entry name" value="SERPENTINE RECEPTOR, CLASS H"/>
    <property type="match status" value="1"/>
</dbReference>
<keyword evidence="1" id="KW-0812">Transmembrane</keyword>
<evidence type="ECO:0000313" key="3">
    <source>
        <dbReference type="Proteomes" id="UP001432027"/>
    </source>
</evidence>
<feature type="transmembrane region" description="Helical" evidence="1">
    <location>
        <begin position="30"/>
        <end position="54"/>
    </location>
</feature>
<keyword evidence="1" id="KW-1133">Transmembrane helix</keyword>
<keyword evidence="1" id="KW-0472">Membrane</keyword>
<evidence type="ECO:0008006" key="4">
    <source>
        <dbReference type="Google" id="ProtNLM"/>
    </source>
</evidence>
<evidence type="ECO:0000256" key="1">
    <source>
        <dbReference type="SAM" id="Phobius"/>
    </source>
</evidence>
<dbReference type="InterPro" id="IPR019429">
    <property type="entry name" value="7TM_GPCR_serpentine_rcpt_Sri"/>
</dbReference>
<feature type="non-terminal residue" evidence="2">
    <location>
        <position position="96"/>
    </location>
</feature>
<dbReference type="PANTHER" id="PTHR22941">
    <property type="entry name" value="SERPENTINE RECEPTOR"/>
    <property type="match status" value="1"/>
</dbReference>
<dbReference type="EMBL" id="BTSX01000001">
    <property type="protein sequence ID" value="GMS81000.1"/>
    <property type="molecule type" value="Genomic_DNA"/>
</dbReference>
<dbReference type="AlphaFoldDB" id="A0AAV5SLI6"/>
<accession>A0AAV5SLI6</accession>
<feature type="non-terminal residue" evidence="2">
    <location>
        <position position="1"/>
    </location>
</feature>
<proteinExistence type="predicted"/>
<feature type="transmembrane region" description="Helical" evidence="1">
    <location>
        <begin position="66"/>
        <end position="89"/>
    </location>
</feature>
<dbReference type="Pfam" id="PF10327">
    <property type="entry name" value="7TM_GPCR_Sri"/>
    <property type="match status" value="1"/>
</dbReference>
<dbReference type="InterPro" id="IPR053220">
    <property type="entry name" value="Nematode_rcpt-like_serp_H"/>
</dbReference>
<comment type="caution">
    <text evidence="2">The sequence shown here is derived from an EMBL/GenBank/DDBJ whole genome shotgun (WGS) entry which is preliminary data.</text>
</comment>
<gene>
    <name evidence="2" type="ORF">PENTCL1PPCAC_3175</name>
</gene>
<sequence>LSLHTSFLIRPARNLSAKTKSFHRIMLSSLIFVAAVPMLFIVAPFAAAMIYYLVPKQNESAPVLEIANVVIAFHSVAHSLVLILSIPIFRKRCIEV</sequence>
<dbReference type="Proteomes" id="UP001432027">
    <property type="component" value="Unassembled WGS sequence"/>
</dbReference>
<protein>
    <recommendedName>
        <fullName evidence="4">G protein-coupled receptor</fullName>
    </recommendedName>
</protein>
<keyword evidence="3" id="KW-1185">Reference proteome</keyword>